<dbReference type="AlphaFoldDB" id="A0A6J4PU32"/>
<proteinExistence type="predicted"/>
<name>A0A6J4PU32_9ACTN</name>
<feature type="region of interest" description="Disordered" evidence="1">
    <location>
        <begin position="238"/>
        <end position="293"/>
    </location>
</feature>
<accession>A0A6J4PU32</accession>
<protein>
    <recommendedName>
        <fullName evidence="3">Excalibur calcium-binding domain-containing protein</fullName>
    </recommendedName>
</protein>
<reference evidence="2" key="1">
    <citation type="submission" date="2020-02" db="EMBL/GenBank/DDBJ databases">
        <authorList>
            <person name="Meier V. D."/>
        </authorList>
    </citation>
    <scope>NUCLEOTIDE SEQUENCE</scope>
    <source>
        <strain evidence="2">AVDCRST_MAG82</strain>
    </source>
</reference>
<evidence type="ECO:0000313" key="2">
    <source>
        <dbReference type="EMBL" id="CAA9425412.1"/>
    </source>
</evidence>
<evidence type="ECO:0008006" key="3">
    <source>
        <dbReference type="Google" id="ProtNLM"/>
    </source>
</evidence>
<feature type="compositionally biased region" description="Low complexity" evidence="1">
    <location>
        <begin position="261"/>
        <end position="286"/>
    </location>
</feature>
<evidence type="ECO:0000256" key="1">
    <source>
        <dbReference type="SAM" id="MobiDB-lite"/>
    </source>
</evidence>
<gene>
    <name evidence="2" type="ORF">AVDCRST_MAG82-1730</name>
</gene>
<sequence length="325" mass="35834">MRSRDRTYAMSKPGADPVSRGNISSEYVAIDYLVKNVSGSPLTTGAEATLLDDRGNSFRQDNSIEPPSGGTDGMELGTAQTRASTLFFRVPNGTVPETLVITTSKGKARFDLLARNIEKVPPEDYLRVYHLYLNERAYEEAYEMFDPASLHDITLGEWLTFWEPLWGKQYVMLDDLRPLFEGSGLATFLMKRTLYDRQGDIAADPTLQPTATQELAKVDGEWKLLMGGELASDIIAVIGPDEPPVPEDTAPEDSDPDQDRPPTTVPETTRPETTSSSEITSSSAPTNDYACTDFETQEEAQLYLAPGDPFGLDPDDNGRACEYLP</sequence>
<dbReference type="EMBL" id="CADCVA010000247">
    <property type="protein sequence ID" value="CAA9425412.1"/>
    <property type="molecule type" value="Genomic_DNA"/>
</dbReference>
<organism evidence="2">
    <name type="scientific">uncultured Rubrobacteraceae bacterium</name>
    <dbReference type="NCBI Taxonomy" id="349277"/>
    <lineage>
        <taxon>Bacteria</taxon>
        <taxon>Bacillati</taxon>
        <taxon>Actinomycetota</taxon>
        <taxon>Rubrobacteria</taxon>
        <taxon>Rubrobacterales</taxon>
        <taxon>Rubrobacteraceae</taxon>
        <taxon>environmental samples</taxon>
    </lineage>
</organism>
<feature type="region of interest" description="Disordered" evidence="1">
    <location>
        <begin position="305"/>
        <end position="325"/>
    </location>
</feature>
<feature type="region of interest" description="Disordered" evidence="1">
    <location>
        <begin position="53"/>
        <end position="75"/>
    </location>
</feature>